<evidence type="ECO:0000313" key="2">
    <source>
        <dbReference type="Proteomes" id="UP000327157"/>
    </source>
</evidence>
<accession>A0A5N5HDK2</accession>
<organism evidence="1 2">
    <name type="scientific">Pyrus ussuriensis x Pyrus communis</name>
    <dbReference type="NCBI Taxonomy" id="2448454"/>
    <lineage>
        <taxon>Eukaryota</taxon>
        <taxon>Viridiplantae</taxon>
        <taxon>Streptophyta</taxon>
        <taxon>Embryophyta</taxon>
        <taxon>Tracheophyta</taxon>
        <taxon>Spermatophyta</taxon>
        <taxon>Magnoliopsida</taxon>
        <taxon>eudicotyledons</taxon>
        <taxon>Gunneridae</taxon>
        <taxon>Pentapetalae</taxon>
        <taxon>rosids</taxon>
        <taxon>fabids</taxon>
        <taxon>Rosales</taxon>
        <taxon>Rosaceae</taxon>
        <taxon>Amygdaloideae</taxon>
        <taxon>Maleae</taxon>
        <taxon>Pyrus</taxon>
    </lineage>
</organism>
<gene>
    <name evidence="1" type="ORF">D8674_017729</name>
</gene>
<proteinExistence type="predicted"/>
<comment type="caution">
    <text evidence="1">The sequence shown here is derived from an EMBL/GenBank/DDBJ whole genome shotgun (WGS) entry which is preliminary data.</text>
</comment>
<reference evidence="2" key="2">
    <citation type="submission" date="2019-10" db="EMBL/GenBank/DDBJ databases">
        <title>A de novo genome assembly of a pear dwarfing rootstock.</title>
        <authorList>
            <person name="Wang F."/>
            <person name="Wang J."/>
            <person name="Li S."/>
            <person name="Zhang Y."/>
            <person name="Fang M."/>
            <person name="Ma L."/>
            <person name="Zhao Y."/>
            <person name="Jiang S."/>
        </authorList>
    </citation>
    <scope>NUCLEOTIDE SEQUENCE [LARGE SCALE GENOMIC DNA]</scope>
</reference>
<reference evidence="1 2" key="1">
    <citation type="submission" date="2019-09" db="EMBL/GenBank/DDBJ databases">
        <authorList>
            <person name="Ou C."/>
        </authorList>
    </citation>
    <scope>NUCLEOTIDE SEQUENCE [LARGE SCALE GENOMIC DNA]</scope>
    <source>
        <strain evidence="1">S2</strain>
        <tissue evidence="1">Leaf</tissue>
    </source>
</reference>
<dbReference type="Proteomes" id="UP000327157">
    <property type="component" value="Chromosome 16"/>
</dbReference>
<evidence type="ECO:0000313" key="1">
    <source>
        <dbReference type="EMBL" id="KAB2626069.1"/>
    </source>
</evidence>
<reference evidence="1 2" key="3">
    <citation type="submission" date="2019-11" db="EMBL/GenBank/DDBJ databases">
        <title>A de novo genome assembly of a pear dwarfing rootstock.</title>
        <authorList>
            <person name="Wang F."/>
            <person name="Wang J."/>
            <person name="Li S."/>
            <person name="Zhang Y."/>
            <person name="Fang M."/>
            <person name="Ma L."/>
            <person name="Zhao Y."/>
            <person name="Jiang S."/>
        </authorList>
    </citation>
    <scope>NUCLEOTIDE SEQUENCE [LARGE SCALE GENOMIC DNA]</scope>
    <source>
        <strain evidence="1">S2</strain>
        <tissue evidence="1">Leaf</tissue>
    </source>
</reference>
<name>A0A5N5HDK2_9ROSA</name>
<protein>
    <submittedName>
        <fullName evidence="1">Uncharacterized protein</fullName>
    </submittedName>
</protein>
<dbReference type="EMBL" id="SMOL01000160">
    <property type="protein sequence ID" value="KAB2626069.1"/>
    <property type="molecule type" value="Genomic_DNA"/>
</dbReference>
<sequence length="89" mass="10618">MHAWRRKPVGEDKKVAATHSSVVWLWFCRPTSTIEWFKTLIASAVKDFEQQYAQRMRKQQQKQLLQSLCFLEACVCENYQQGRTPRTQR</sequence>
<keyword evidence="2" id="KW-1185">Reference proteome</keyword>
<dbReference type="AlphaFoldDB" id="A0A5N5HDK2"/>